<keyword evidence="4" id="KW-0862">Zinc</keyword>
<evidence type="ECO:0000256" key="5">
    <source>
        <dbReference type="ARBA" id="ARBA00023242"/>
    </source>
</evidence>
<dbReference type="InterPro" id="IPR001965">
    <property type="entry name" value="Znf_PHD"/>
</dbReference>
<feature type="compositionally biased region" description="Basic and acidic residues" evidence="6">
    <location>
        <begin position="153"/>
        <end position="165"/>
    </location>
</feature>
<sequence>MEERVRSGGGLVKKKNSSGCLIIKKRGVGVGSSGSRKVFESNKERKRPRLVVSESESSDSESLEPIRRKVVSGADKFHNGSAVYRKDIVEDSKLGRNGEIESDKKRRLDVFEFDEYDGIDGKRMRMDFSQDRFKLTGRGGSEREFETGSSRHVMIDKGKNSHVDSRSNSSGRTGKSRYETEDDEAHLPISSLKQKFRVSSDEPIRLQGKNGVLKVMVNKKKKMDLPHKFTDHKLEIGDRKGSKSENAIKKNVSARPSFYSDSKRPDKAMSFVKTEKSELKLQNSLSKSAKAGNSETKDCDASLKLGSTSVQAHTSLKGVKSEGKAPSAQKVTPVRGKEVKINRGSGTEKQLLREKIRDMLVKAGWTIDYRPRRNRDYLDAVYISPSGTAYWSIIKAYDALQKQLDEEDVDIKPSGDCSSFTPLPEEMLSKLTRQTRKKIEKEMKLKRRDHGRSKKVKKVSREESSEGTDGENDDDKLSFFMKQNGKPPKGRSYASGDDSSGNLNKGSPKQDKAEKPSSATNFHMIQGRKSRKIGRCTLLVRSSDKGLNSESDGCVPYTGKRTLLSWLIDSGTVQLSEKVQYMNRRRTRVILEGWITRDGVHCGCCSKILTVSKFEIHAGSKLRQPFQNIFLESGVSLLQCQIDAWNRQDESERFGFHTVDTDGDDPNDDTCGLCGDGGDLICCDGCPSTFHQSCLDIEDDSIATLASLNFWTLEVYCDQLILNGYCLVCFRQVIGTAPTVRANFAGLPVRLVPREIIQLSVRFSHAACNLPEGELLSVSDHESCSQEIGALPADTNGASTSFCGQKCRELFDHLQKLLGVKHELEAGFSWSLIHRTDLDTDASHRGYSQRVECNSKLAVALSVMDECFLPIVDRRSGVNLIHNVVYNCGSNFSRLNYTGFYTVILERGDEIIAAASIRIHGTQLAEMPFIGTRHIYRRQGMCRRLFCAIESALGSLKVEKLIIPAIAEHMHTWTVVFGFYPLEESQKQEMRSVNMLVFPGTDMLQKLLGELKTTEGKVTANSDAKPVPIKEDHHLMPDLTKKDDVDSSVGHDLNIRDGAGLHNADKTDDKAAAVDSSLQAPAVPSNDNALLDSSLNVPSEPKLDVLSESQSVKESTDEENPAGLHNADETDDKAAAVDSGLQAPALPLHDSVRLDISLDVPSEPKLNVLSESQPVKESSDEENPVLDPSVKGNSSEEGVVNTVQEANVEVAVIEPVLDLFGESSVINTAEEIKGDQNPLCACAINGTDEDTKQSNSELSPQPAEGNIESNAEGYKHDAHHAKVKVSCAEPSLDSLGEISAQNTTEKISENHDPVPVSSLHGTDDCIASDLNQLDRLGIESKLNVALQVNNIESSAVSTHEVNGKVANVEPGLDCFGEISAQNKDINEDQDHAAVSMLNGSDESAMQLDSDLNKQSALEVESNSHAASEVVSDEEVALVGRNILPSAEDDVGKEAHEVNVSISSVEPVLNSSGETSAENATFDGSNGSTVQLESDQNHPSAIEMETEGRVDSEVASDAMDCERNI</sequence>
<dbReference type="Pfam" id="PF22970">
    <property type="entry name" value="DUF7028"/>
    <property type="match status" value="1"/>
</dbReference>
<feature type="compositionally biased region" description="Polar residues" evidence="6">
    <location>
        <begin position="1467"/>
        <end position="1498"/>
    </location>
</feature>
<feature type="compositionally biased region" description="Acidic residues" evidence="6">
    <location>
        <begin position="465"/>
        <end position="474"/>
    </location>
</feature>
<dbReference type="Pfam" id="PF00628">
    <property type="entry name" value="PHD"/>
    <property type="match status" value="1"/>
</dbReference>
<feature type="compositionally biased region" description="Polar residues" evidence="6">
    <location>
        <begin position="1085"/>
        <end position="1097"/>
    </location>
</feature>
<organism evidence="8 9">
    <name type="scientific">Camellia sinensis var. sinensis</name>
    <name type="common">China tea</name>
    <dbReference type="NCBI Taxonomy" id="542762"/>
    <lineage>
        <taxon>Eukaryota</taxon>
        <taxon>Viridiplantae</taxon>
        <taxon>Streptophyta</taxon>
        <taxon>Embryophyta</taxon>
        <taxon>Tracheophyta</taxon>
        <taxon>Spermatophyta</taxon>
        <taxon>Magnoliopsida</taxon>
        <taxon>eudicotyledons</taxon>
        <taxon>Gunneridae</taxon>
        <taxon>Pentapetalae</taxon>
        <taxon>asterids</taxon>
        <taxon>Ericales</taxon>
        <taxon>Theaceae</taxon>
        <taxon>Camellia</taxon>
    </lineage>
</organism>
<keyword evidence="9" id="KW-1185">Reference proteome</keyword>
<feature type="compositionally biased region" description="Basic and acidic residues" evidence="6">
    <location>
        <begin position="237"/>
        <end position="248"/>
    </location>
</feature>
<dbReference type="Gene3D" id="3.30.40.10">
    <property type="entry name" value="Zinc/RING finger domain, C3HC4 (zinc finger)"/>
    <property type="match status" value="1"/>
</dbReference>
<feature type="region of interest" description="Disordered" evidence="6">
    <location>
        <begin position="1467"/>
        <end position="1524"/>
    </location>
</feature>
<dbReference type="InterPro" id="IPR056511">
    <property type="entry name" value="IDM1_C"/>
</dbReference>
<dbReference type="GO" id="GO:0008270">
    <property type="term" value="F:zinc ion binding"/>
    <property type="evidence" value="ECO:0007669"/>
    <property type="project" value="UniProtKB-KW"/>
</dbReference>
<gene>
    <name evidence="8" type="ORF">TEA_018503</name>
</gene>
<keyword evidence="5" id="KW-0539">Nucleus</keyword>
<comment type="subcellular location">
    <subcellularLocation>
        <location evidence="1">Nucleus</location>
    </subcellularLocation>
</comment>
<dbReference type="STRING" id="542762.A0A4S4E731"/>
<reference evidence="8 9" key="1">
    <citation type="journal article" date="2018" name="Proc. Natl. Acad. Sci. U.S.A.">
        <title>Draft genome sequence of Camellia sinensis var. sinensis provides insights into the evolution of the tea genome and tea quality.</title>
        <authorList>
            <person name="Wei C."/>
            <person name="Yang H."/>
            <person name="Wang S."/>
            <person name="Zhao J."/>
            <person name="Liu C."/>
            <person name="Gao L."/>
            <person name="Xia E."/>
            <person name="Lu Y."/>
            <person name="Tai Y."/>
            <person name="She G."/>
            <person name="Sun J."/>
            <person name="Cao H."/>
            <person name="Tong W."/>
            <person name="Gao Q."/>
            <person name="Li Y."/>
            <person name="Deng W."/>
            <person name="Jiang X."/>
            <person name="Wang W."/>
            <person name="Chen Q."/>
            <person name="Zhang S."/>
            <person name="Li H."/>
            <person name="Wu J."/>
            <person name="Wang P."/>
            <person name="Li P."/>
            <person name="Shi C."/>
            <person name="Zheng F."/>
            <person name="Jian J."/>
            <person name="Huang B."/>
            <person name="Shan D."/>
            <person name="Shi M."/>
            <person name="Fang C."/>
            <person name="Yue Y."/>
            <person name="Li F."/>
            <person name="Li D."/>
            <person name="Wei S."/>
            <person name="Han B."/>
            <person name="Jiang C."/>
            <person name="Yin Y."/>
            <person name="Xia T."/>
            <person name="Zhang Z."/>
            <person name="Bennetzen J.L."/>
            <person name="Zhao S."/>
            <person name="Wan X."/>
        </authorList>
    </citation>
    <scope>NUCLEOTIDE SEQUENCE [LARGE SCALE GENOMIC DNA]</scope>
    <source>
        <strain evidence="9">cv. Shuchazao</strain>
        <tissue evidence="8">Leaf</tissue>
    </source>
</reference>
<dbReference type="SUPFAM" id="SSF57903">
    <property type="entry name" value="FYVE/PHD zinc finger"/>
    <property type="match status" value="1"/>
</dbReference>
<feature type="region of interest" description="Disordered" evidence="6">
    <location>
        <begin position="30"/>
        <end position="65"/>
    </location>
</feature>
<feature type="region of interest" description="Disordered" evidence="6">
    <location>
        <begin position="314"/>
        <end position="337"/>
    </location>
</feature>
<feature type="region of interest" description="Disordered" evidence="6">
    <location>
        <begin position="1106"/>
        <end position="1128"/>
    </location>
</feature>
<evidence type="ECO:0000313" key="8">
    <source>
        <dbReference type="EMBL" id="THG11394.1"/>
    </source>
</evidence>
<dbReference type="Proteomes" id="UP000306102">
    <property type="component" value="Unassembled WGS sequence"/>
</dbReference>
<evidence type="ECO:0000259" key="7">
    <source>
        <dbReference type="SMART" id="SM00249"/>
    </source>
</evidence>
<dbReference type="InterPro" id="IPR042163">
    <property type="entry name" value="PHF12"/>
</dbReference>
<feature type="region of interest" description="Disordered" evidence="6">
    <location>
        <begin position="1165"/>
        <end position="1196"/>
    </location>
</feature>
<dbReference type="InterPro" id="IPR011011">
    <property type="entry name" value="Znf_FYVE_PHD"/>
</dbReference>
<feature type="region of interest" description="Disordered" evidence="6">
    <location>
        <begin position="1039"/>
        <end position="1068"/>
    </location>
</feature>
<evidence type="ECO:0000256" key="4">
    <source>
        <dbReference type="ARBA" id="ARBA00022833"/>
    </source>
</evidence>
<dbReference type="InterPro" id="IPR013083">
    <property type="entry name" value="Znf_RING/FYVE/PHD"/>
</dbReference>
<feature type="domain" description="Zinc finger PHD-type" evidence="7">
    <location>
        <begin position="670"/>
        <end position="721"/>
    </location>
</feature>
<dbReference type="InterPro" id="IPR054292">
    <property type="entry name" value="DUF7028"/>
</dbReference>
<dbReference type="PANTHER" id="PTHR46309:SF1">
    <property type="entry name" value="PHD FINGER PROTEIN 12"/>
    <property type="match status" value="1"/>
</dbReference>
<dbReference type="SMART" id="SM00249">
    <property type="entry name" value="PHD"/>
    <property type="match status" value="1"/>
</dbReference>
<evidence type="ECO:0000313" key="9">
    <source>
        <dbReference type="Proteomes" id="UP000306102"/>
    </source>
</evidence>
<evidence type="ECO:0000256" key="6">
    <source>
        <dbReference type="SAM" id="MobiDB-lite"/>
    </source>
</evidence>
<feature type="region of interest" description="Disordered" evidence="6">
    <location>
        <begin position="1248"/>
        <end position="1267"/>
    </location>
</feature>
<accession>A0A4S4E731</accession>
<protein>
    <recommendedName>
        <fullName evidence="7">Zinc finger PHD-type domain-containing protein</fullName>
    </recommendedName>
</protein>
<dbReference type="GO" id="GO:0006357">
    <property type="term" value="P:regulation of transcription by RNA polymerase II"/>
    <property type="evidence" value="ECO:0007669"/>
    <property type="project" value="TreeGrafter"/>
</dbReference>
<proteinExistence type="predicted"/>
<dbReference type="GO" id="GO:0005634">
    <property type="term" value="C:nucleus"/>
    <property type="evidence" value="ECO:0007669"/>
    <property type="project" value="UniProtKB-SubCell"/>
</dbReference>
<feature type="compositionally biased region" description="Basic residues" evidence="6">
    <location>
        <begin position="444"/>
        <end position="458"/>
    </location>
</feature>
<feature type="region of interest" description="Disordered" evidence="6">
    <location>
        <begin position="138"/>
        <end position="186"/>
    </location>
</feature>
<dbReference type="InterPro" id="IPR019787">
    <property type="entry name" value="Znf_PHD-finger"/>
</dbReference>
<dbReference type="EMBL" id="SDRB02007315">
    <property type="protein sequence ID" value="THG11394.1"/>
    <property type="molecule type" value="Genomic_DNA"/>
</dbReference>
<evidence type="ECO:0000256" key="3">
    <source>
        <dbReference type="ARBA" id="ARBA00022771"/>
    </source>
</evidence>
<dbReference type="PANTHER" id="PTHR46309">
    <property type="entry name" value="PHD FINGER PROTEIN 12"/>
    <property type="match status" value="1"/>
</dbReference>
<feature type="region of interest" description="Disordered" evidence="6">
    <location>
        <begin position="237"/>
        <end position="265"/>
    </location>
</feature>
<feature type="region of interest" description="Disordered" evidence="6">
    <location>
        <begin position="410"/>
        <end position="526"/>
    </location>
</feature>
<keyword evidence="2" id="KW-0479">Metal-binding</keyword>
<comment type="caution">
    <text evidence="8">The sequence shown here is derived from an EMBL/GenBank/DDBJ whole genome shotgun (WGS) entry which is preliminary data.</text>
</comment>
<dbReference type="Pfam" id="PF23209">
    <property type="entry name" value="IDM1_C"/>
    <property type="match status" value="1"/>
</dbReference>
<feature type="compositionally biased region" description="Polar residues" evidence="6">
    <location>
        <begin position="497"/>
        <end position="507"/>
    </location>
</feature>
<name>A0A4S4E731_CAMSN</name>
<keyword evidence="3" id="KW-0863">Zinc-finger</keyword>
<evidence type="ECO:0000256" key="1">
    <source>
        <dbReference type="ARBA" id="ARBA00004123"/>
    </source>
</evidence>
<feature type="region of interest" description="Disordered" evidence="6">
    <location>
        <begin position="1081"/>
        <end position="1100"/>
    </location>
</feature>
<dbReference type="Pfam" id="PF16135">
    <property type="entry name" value="TDBD"/>
    <property type="match status" value="1"/>
</dbReference>
<dbReference type="GO" id="GO:0003714">
    <property type="term" value="F:transcription corepressor activity"/>
    <property type="evidence" value="ECO:0007669"/>
    <property type="project" value="InterPro"/>
</dbReference>
<dbReference type="InterPro" id="IPR032308">
    <property type="entry name" value="TDBD"/>
</dbReference>
<evidence type="ECO:0000256" key="2">
    <source>
        <dbReference type="ARBA" id="ARBA00022723"/>
    </source>
</evidence>